<evidence type="ECO:0000313" key="2">
    <source>
        <dbReference type="EMBL" id="GLQ93465.1"/>
    </source>
</evidence>
<dbReference type="RefSeq" id="WP_284321178.1">
    <property type="nucleotide sequence ID" value="NZ_BSOB01000018.1"/>
</dbReference>
<dbReference type="InterPro" id="IPR032637">
    <property type="entry name" value="Phage_holin-like"/>
</dbReference>
<organism evidence="2 3">
    <name type="scientific">Dyella acidisoli</name>
    <dbReference type="NCBI Taxonomy" id="1867834"/>
    <lineage>
        <taxon>Bacteria</taxon>
        <taxon>Pseudomonadati</taxon>
        <taxon>Pseudomonadota</taxon>
        <taxon>Gammaproteobacteria</taxon>
        <taxon>Lysobacterales</taxon>
        <taxon>Rhodanobacteraceae</taxon>
        <taxon>Dyella</taxon>
    </lineage>
</organism>
<keyword evidence="3" id="KW-1185">Reference proteome</keyword>
<comment type="caution">
    <text evidence="2">The sequence shown here is derived from an EMBL/GenBank/DDBJ whole genome shotgun (WGS) entry which is preliminary data.</text>
</comment>
<evidence type="ECO:0000313" key="3">
    <source>
        <dbReference type="Proteomes" id="UP001156670"/>
    </source>
</evidence>
<feature type="transmembrane region" description="Helical" evidence="1">
    <location>
        <begin position="55"/>
        <end position="73"/>
    </location>
</feature>
<dbReference type="Pfam" id="PF16931">
    <property type="entry name" value="Phage_holin_8"/>
    <property type="match status" value="1"/>
</dbReference>
<accession>A0ABQ5XSN0</accession>
<proteinExistence type="predicted"/>
<keyword evidence="1" id="KW-0812">Transmembrane</keyword>
<feature type="transmembrane region" description="Helical" evidence="1">
    <location>
        <begin position="79"/>
        <end position="99"/>
    </location>
</feature>
<gene>
    <name evidence="2" type="ORF">GCM10007901_24160</name>
</gene>
<keyword evidence="1" id="KW-0472">Membrane</keyword>
<dbReference type="EMBL" id="BSOB01000018">
    <property type="protein sequence ID" value="GLQ93465.1"/>
    <property type="molecule type" value="Genomic_DNA"/>
</dbReference>
<feature type="transmembrane region" description="Helical" evidence="1">
    <location>
        <begin position="12"/>
        <end position="43"/>
    </location>
</feature>
<sequence>MAEPTTTTTLAFVATGVGLATLVPGIDGNAIVGAFAGAALVALHARDVSMTSRGIYLLISWIVGYLAAPEVAARIDVQATGVAAFLAAAFAIAVTVQVLERIKTIDLTTWLRRGGS</sequence>
<name>A0ABQ5XSN0_9GAMM</name>
<evidence type="ECO:0000256" key="1">
    <source>
        <dbReference type="SAM" id="Phobius"/>
    </source>
</evidence>
<reference evidence="3" key="1">
    <citation type="journal article" date="2019" name="Int. J. Syst. Evol. Microbiol.">
        <title>The Global Catalogue of Microorganisms (GCM) 10K type strain sequencing project: providing services to taxonomists for standard genome sequencing and annotation.</title>
        <authorList>
            <consortium name="The Broad Institute Genomics Platform"/>
            <consortium name="The Broad Institute Genome Sequencing Center for Infectious Disease"/>
            <person name="Wu L."/>
            <person name="Ma J."/>
        </authorList>
    </citation>
    <scope>NUCLEOTIDE SEQUENCE [LARGE SCALE GENOMIC DNA]</scope>
    <source>
        <strain evidence="3">NBRC 111980</strain>
    </source>
</reference>
<keyword evidence="1" id="KW-1133">Transmembrane helix</keyword>
<protein>
    <submittedName>
        <fullName evidence="2">Membrane protein</fullName>
    </submittedName>
</protein>
<dbReference type="Proteomes" id="UP001156670">
    <property type="component" value="Unassembled WGS sequence"/>
</dbReference>